<keyword evidence="3" id="KW-1185">Reference proteome</keyword>
<comment type="caution">
    <text evidence="2">The sequence shown here is derived from an EMBL/GenBank/DDBJ whole genome shotgun (WGS) entry which is preliminary data.</text>
</comment>
<evidence type="ECO:0000313" key="3">
    <source>
        <dbReference type="Proteomes" id="UP000076858"/>
    </source>
</evidence>
<dbReference type="AlphaFoldDB" id="A0A164PPN3"/>
<feature type="transmembrane region" description="Helical" evidence="1">
    <location>
        <begin position="33"/>
        <end position="54"/>
    </location>
</feature>
<keyword evidence="1" id="KW-1133">Transmembrane helix</keyword>
<keyword evidence="1" id="KW-0472">Membrane</keyword>
<evidence type="ECO:0000313" key="2">
    <source>
        <dbReference type="EMBL" id="KZS07030.1"/>
    </source>
</evidence>
<evidence type="ECO:0000256" key="1">
    <source>
        <dbReference type="SAM" id="Phobius"/>
    </source>
</evidence>
<name>A0A164PPN3_9CRUS</name>
<accession>A0A164PPN3</accession>
<sequence>MIVGNGWTGGLSSALMFYFARLTMTNKAPKFEIVLSIFSVASYVDIVSYCRMLIMDGMQSESIQLKVVTTSYYTRLVKFL</sequence>
<protein>
    <submittedName>
        <fullName evidence="2">Uncharacterized protein</fullName>
    </submittedName>
</protein>
<gene>
    <name evidence="2" type="ORF">APZ42_029581</name>
</gene>
<dbReference type="Proteomes" id="UP000076858">
    <property type="component" value="Unassembled WGS sequence"/>
</dbReference>
<reference evidence="2 3" key="1">
    <citation type="submission" date="2016-03" db="EMBL/GenBank/DDBJ databases">
        <title>EvidentialGene: Evidence-directed Construction of Genes on Genomes.</title>
        <authorList>
            <person name="Gilbert D.G."/>
            <person name="Choi J.-H."/>
            <person name="Mockaitis K."/>
            <person name="Colbourne J."/>
            <person name="Pfrender M."/>
        </authorList>
    </citation>
    <scope>NUCLEOTIDE SEQUENCE [LARGE SCALE GENOMIC DNA]</scope>
    <source>
        <strain evidence="2 3">Xinb3</strain>
        <tissue evidence="2">Complete organism</tissue>
    </source>
</reference>
<keyword evidence="1" id="KW-0812">Transmembrane</keyword>
<dbReference type="EMBL" id="LRGB01002580">
    <property type="protein sequence ID" value="KZS07030.1"/>
    <property type="molecule type" value="Genomic_DNA"/>
</dbReference>
<proteinExistence type="predicted"/>
<organism evidence="2 3">
    <name type="scientific">Daphnia magna</name>
    <dbReference type="NCBI Taxonomy" id="35525"/>
    <lineage>
        <taxon>Eukaryota</taxon>
        <taxon>Metazoa</taxon>
        <taxon>Ecdysozoa</taxon>
        <taxon>Arthropoda</taxon>
        <taxon>Crustacea</taxon>
        <taxon>Branchiopoda</taxon>
        <taxon>Diplostraca</taxon>
        <taxon>Cladocera</taxon>
        <taxon>Anomopoda</taxon>
        <taxon>Daphniidae</taxon>
        <taxon>Daphnia</taxon>
    </lineage>
</organism>